<dbReference type="OrthoDB" id="2803882at2759"/>
<evidence type="ECO:0000313" key="3">
    <source>
        <dbReference type="EMBL" id="OCH90463.1"/>
    </source>
</evidence>
<keyword evidence="4" id="KW-1185">Reference proteome</keyword>
<dbReference type="Pfam" id="PF20151">
    <property type="entry name" value="DUF6533"/>
    <property type="match status" value="1"/>
</dbReference>
<dbReference type="EMBL" id="KV722403">
    <property type="protein sequence ID" value="OCH90463.1"/>
    <property type="molecule type" value="Genomic_DNA"/>
</dbReference>
<gene>
    <name evidence="3" type="ORF">OBBRIDRAFT_730687</name>
</gene>
<dbReference type="AlphaFoldDB" id="A0A8E2DNM6"/>
<feature type="domain" description="DUF6533" evidence="2">
    <location>
        <begin position="14"/>
        <end position="52"/>
    </location>
</feature>
<accession>A0A8E2DNM6</accession>
<dbReference type="InterPro" id="IPR045340">
    <property type="entry name" value="DUF6533"/>
</dbReference>
<feature type="non-terminal residue" evidence="3">
    <location>
        <position position="1"/>
    </location>
</feature>
<keyword evidence="1" id="KW-0812">Transmembrane</keyword>
<organism evidence="3 4">
    <name type="scientific">Obba rivulosa</name>
    <dbReference type="NCBI Taxonomy" id="1052685"/>
    <lineage>
        <taxon>Eukaryota</taxon>
        <taxon>Fungi</taxon>
        <taxon>Dikarya</taxon>
        <taxon>Basidiomycota</taxon>
        <taxon>Agaricomycotina</taxon>
        <taxon>Agaricomycetes</taxon>
        <taxon>Polyporales</taxon>
        <taxon>Gelatoporiaceae</taxon>
        <taxon>Obba</taxon>
    </lineage>
</organism>
<protein>
    <recommendedName>
        <fullName evidence="2">DUF6533 domain-containing protein</fullName>
    </recommendedName>
</protein>
<evidence type="ECO:0000313" key="4">
    <source>
        <dbReference type="Proteomes" id="UP000250043"/>
    </source>
</evidence>
<feature type="transmembrane region" description="Helical" evidence="1">
    <location>
        <begin position="106"/>
        <end position="124"/>
    </location>
</feature>
<evidence type="ECO:0000256" key="1">
    <source>
        <dbReference type="SAM" id="Phobius"/>
    </source>
</evidence>
<reference evidence="3 4" key="1">
    <citation type="submission" date="2016-07" db="EMBL/GenBank/DDBJ databases">
        <title>Draft genome of the white-rot fungus Obba rivulosa 3A-2.</title>
        <authorList>
            <consortium name="DOE Joint Genome Institute"/>
            <person name="Miettinen O."/>
            <person name="Riley R."/>
            <person name="Acob R."/>
            <person name="Barry K."/>
            <person name="Cullen D."/>
            <person name="De Vries R."/>
            <person name="Hainaut M."/>
            <person name="Hatakka A."/>
            <person name="Henrissat B."/>
            <person name="Hilden K."/>
            <person name="Kuo R."/>
            <person name="Labutti K."/>
            <person name="Lipzen A."/>
            <person name="Makela M.R."/>
            <person name="Sandor L."/>
            <person name="Spatafora J.W."/>
            <person name="Grigoriev I.V."/>
            <person name="Hibbett D.S."/>
        </authorList>
    </citation>
    <scope>NUCLEOTIDE SEQUENCE [LARGE SCALE GENOMIC DNA]</scope>
    <source>
        <strain evidence="3 4">3A-2</strain>
    </source>
</reference>
<feature type="transmembrane region" description="Helical" evidence="1">
    <location>
        <begin position="48"/>
        <end position="65"/>
    </location>
</feature>
<name>A0A8E2DNM6_9APHY</name>
<keyword evidence="1" id="KW-1133">Transmembrane helix</keyword>
<dbReference type="Proteomes" id="UP000250043">
    <property type="component" value="Unassembled WGS sequence"/>
</dbReference>
<feature type="transmembrane region" description="Helical" evidence="1">
    <location>
        <begin position="130"/>
        <end position="147"/>
    </location>
</feature>
<keyword evidence="1" id="KW-0472">Membrane</keyword>
<sequence>VVFWMHIYDVIVQALVFYDHLRTLSCEVQYIWCRQAGAVTLIFYLNRYAIFIWSVLSICGLFVLVNNLRVSKAFTHDCPYLALQVKTHSIAAFSAIRTYAITQCNWWLSVTVFALSMVPAGVNAVGAHNYESLFMVINMILVAVFLGT</sequence>
<evidence type="ECO:0000259" key="2">
    <source>
        <dbReference type="Pfam" id="PF20151"/>
    </source>
</evidence>
<proteinExistence type="predicted"/>